<evidence type="ECO:0000313" key="1">
    <source>
        <dbReference type="EMBL" id="MFM9651743.1"/>
    </source>
</evidence>
<reference evidence="1 2" key="1">
    <citation type="submission" date="2024-12" db="EMBL/GenBank/DDBJ databases">
        <title>Forecasting of Potato common scab and diversities of Pathogenic streptomyces spp. in china.</title>
        <authorList>
            <person name="Handique U."/>
            <person name="Wu J."/>
        </authorList>
    </citation>
    <scope>NUCLEOTIDE SEQUENCE [LARGE SCALE GENOMIC DNA]</scope>
    <source>
        <strain evidence="1 2">ZRIMU1585</strain>
    </source>
</reference>
<comment type="caution">
    <text evidence="1">The sequence shown here is derived from an EMBL/GenBank/DDBJ whole genome shotgun (WGS) entry which is preliminary data.</text>
</comment>
<dbReference type="EMBL" id="JBJVNE010000023">
    <property type="protein sequence ID" value="MFM9651743.1"/>
    <property type="molecule type" value="Genomic_DNA"/>
</dbReference>
<proteinExistence type="predicted"/>
<keyword evidence="2" id="KW-1185">Reference proteome</keyword>
<dbReference type="Proteomes" id="UP001631993">
    <property type="component" value="Unassembled WGS sequence"/>
</dbReference>
<organism evidence="1 2">
    <name type="scientific">Streptomyces galilaeus</name>
    <dbReference type="NCBI Taxonomy" id="33899"/>
    <lineage>
        <taxon>Bacteria</taxon>
        <taxon>Bacillati</taxon>
        <taxon>Actinomycetota</taxon>
        <taxon>Actinomycetes</taxon>
        <taxon>Kitasatosporales</taxon>
        <taxon>Streptomycetaceae</taxon>
        <taxon>Streptomyces</taxon>
    </lineage>
</organism>
<evidence type="ECO:0000313" key="2">
    <source>
        <dbReference type="Proteomes" id="UP001631993"/>
    </source>
</evidence>
<dbReference type="RefSeq" id="WP_369276636.1">
    <property type="nucleotide sequence ID" value="NZ_JBJVMW010000027.1"/>
</dbReference>
<protein>
    <submittedName>
        <fullName evidence="1">Uncharacterized protein</fullName>
    </submittedName>
</protein>
<sequence>MIDCRVWIDTSFGPFPAKVDPADRWNNSLRPRFTLDTVREIAARTQEMAEECGYESVDIVHVIDGGTLRGEPRAVVLFVTWQLYDANPEEVTHVTTPDEEGLYAIGGGCWAWAFVPWKCVCGFRMDWHVTRCPACRAPCDKEPP</sequence>
<accession>A0ABW9IU31</accession>
<name>A0ABW9IU31_STRGJ</name>
<gene>
    <name evidence="1" type="ORF">ACKI1S_37020</name>
</gene>